<dbReference type="EMBL" id="VEVQ02000029">
    <property type="protein sequence ID" value="NHN28160.1"/>
    <property type="molecule type" value="Genomic_DNA"/>
</dbReference>
<feature type="domain" description="Fibronectin type-III" evidence="3">
    <location>
        <begin position="200"/>
        <end position="289"/>
    </location>
</feature>
<feature type="domain" description="Fibronectin type-III" evidence="3">
    <location>
        <begin position="735"/>
        <end position="824"/>
    </location>
</feature>
<dbReference type="InterPro" id="IPR036116">
    <property type="entry name" value="FN3_sf"/>
</dbReference>
<dbReference type="PROSITE" id="PS50853">
    <property type="entry name" value="FN3"/>
    <property type="match status" value="3"/>
</dbReference>
<dbReference type="Pfam" id="PF00629">
    <property type="entry name" value="MAM"/>
    <property type="match status" value="2"/>
</dbReference>
<feature type="signal peptide" evidence="1">
    <location>
        <begin position="1"/>
        <end position="19"/>
    </location>
</feature>
<proteinExistence type="predicted"/>
<dbReference type="Pfam" id="PF00041">
    <property type="entry name" value="fn3"/>
    <property type="match status" value="3"/>
</dbReference>
<comment type="caution">
    <text evidence="4">The sequence shown here is derived from an EMBL/GenBank/DDBJ whole genome shotgun (WGS) entry which is preliminary data.</text>
</comment>
<dbReference type="InterPro" id="IPR000998">
    <property type="entry name" value="MAM_dom"/>
</dbReference>
<dbReference type="CDD" id="cd00063">
    <property type="entry name" value="FN3"/>
    <property type="match status" value="3"/>
</dbReference>
<dbReference type="PANTHER" id="PTHR23282">
    <property type="entry name" value="APICAL ENDOSOMAL GLYCOPROTEIN PRECURSOR"/>
    <property type="match status" value="1"/>
</dbReference>
<evidence type="ECO:0000259" key="2">
    <source>
        <dbReference type="PROSITE" id="PS50060"/>
    </source>
</evidence>
<reference evidence="4" key="2">
    <citation type="submission" date="2020-02" db="EMBL/GenBank/DDBJ databases">
        <title>Flavobacterium profundi sp. nov., isolated from a deep-sea seamount.</title>
        <authorList>
            <person name="Zhang D.-C."/>
        </authorList>
    </citation>
    <scope>NUCLEOTIDE SEQUENCE</scope>
    <source>
        <strain evidence="4">EC11</strain>
    </source>
</reference>
<dbReference type="Proteomes" id="UP000817854">
    <property type="component" value="Unassembled WGS sequence"/>
</dbReference>
<dbReference type="SMART" id="SM00137">
    <property type="entry name" value="MAM"/>
    <property type="match status" value="1"/>
</dbReference>
<keyword evidence="1" id="KW-0732">Signal</keyword>
<dbReference type="InterPro" id="IPR013783">
    <property type="entry name" value="Ig-like_fold"/>
</dbReference>
<protein>
    <recommendedName>
        <fullName evidence="6">Fibronectin type III domain protein</fullName>
    </recommendedName>
</protein>
<dbReference type="SUPFAM" id="SSF49265">
    <property type="entry name" value="Fibronectin type III"/>
    <property type="match status" value="4"/>
</dbReference>
<feature type="domain" description="MAM" evidence="2">
    <location>
        <begin position="314"/>
        <end position="471"/>
    </location>
</feature>
<feature type="domain" description="MAM" evidence="2">
    <location>
        <begin position="564"/>
        <end position="735"/>
    </location>
</feature>
<evidence type="ECO:0000313" key="5">
    <source>
        <dbReference type="Proteomes" id="UP000817854"/>
    </source>
</evidence>
<accession>A0ABX0IW58</accession>
<dbReference type="InterPro" id="IPR051560">
    <property type="entry name" value="MAM_domain-containing"/>
</dbReference>
<dbReference type="Gene3D" id="2.60.120.260">
    <property type="entry name" value="Galactose-binding domain-like"/>
    <property type="match status" value="1"/>
</dbReference>
<dbReference type="PANTHER" id="PTHR23282:SF101">
    <property type="entry name" value="MAM DOMAIN-CONTAINING PROTEIN"/>
    <property type="match status" value="1"/>
</dbReference>
<feature type="chain" id="PRO_5046089266" description="Fibronectin type III domain protein" evidence="1">
    <location>
        <begin position="20"/>
        <end position="1062"/>
    </location>
</feature>
<evidence type="ECO:0008006" key="6">
    <source>
        <dbReference type="Google" id="ProtNLM"/>
    </source>
</evidence>
<evidence type="ECO:0000256" key="1">
    <source>
        <dbReference type="SAM" id="SignalP"/>
    </source>
</evidence>
<dbReference type="Gene3D" id="2.60.120.200">
    <property type="match status" value="2"/>
</dbReference>
<sequence length="1062" mass="114015">MKKITLSLLLFFFSLISFSQVPIGNGNNELQQLPFDPFYGYTYSQSIYTSAEINASGNITGLQWYFSGTSLLPNNQNLTIYLGHSTKTAFANTADWEPLASLNAVYTGTIPVSGAGWVSITFDTPFTYNGTDNLIVAVDENFAGYDSSADDFYNTDSTTGRSIWYRSDSTNPDPANPPAGTLASFYPNVIFNGIVQACPQPTALVASNITSSSVAVGWTAAGSETDWEYVIQPLGTGMPTGAGTTTTNNPLTISALLPNTNYEIWVRAYCSVSEQSSWSGPLNVLTLCNAFTAPWTYDVETAGLTTNSIILDCWSSIPANTTASYRWNVDGGGGTPTTPNTGPTGANSGAKYYYVEASSGAVAEVAELYSPLVNVSSLTNASLQFYYHMFGNTMGELHIDIFDGSVWVNDVDVIIGQQQTAISDPWVQRIVSLSAYTGTIQARFRAIRGNGVNGDISLDDISFDEAPACLPPTNLTVYNITDTTIDIDWTENGSAFDWEYVVQPAGTGTPVGSGTSIDLQPWEGAISGLTANTNYEVYIRSYCSVVEQSTWFGPVSFTTECATYSAPFTEGFGNAGSIPLCWDMSGSENWIFSNSGSGNHIGNNGTINGTTNSNGYFAWIDDSTPDTSDATLTSPFIDVSTLTTPRLTFYELSNNEGANPNSTLNVEVWDGAAWNSVATYNTNTVGGWEKKIIDLSSLTITGNIKVRFIIIESTSFYDDIAIDDVTIEETPQCESPLALMASNITSTTADLSWNSIGSETSWNIEYGITGFTLGSGTQSIGVTNPYNLTSLTANTTYQYYVQADCTTNGLGTWSGPYSFTTLCNPYTIPYFEGFESGYTQDVAVGGCLYQESVTATQVWTANSTLTTYNRTPRTGSWNAYLQYGNDDWLFIPIDLVGGTSYTIDFYARQDGSTATNSNITVSYGTVATAAGMTNSIVPATGIVNGNYQQIIGSFTPASSGTYYVGIKGYMNFSPWYISLDDISINVTPACQDPFGLAVSNLTDTSGDITWSASSGSYEYVLDTNASDPVGSGTALTTETYNATGLTSSTTYYFHVRTDCGSG</sequence>
<feature type="domain" description="Fibronectin type-III" evidence="3">
    <location>
        <begin position="471"/>
        <end position="562"/>
    </location>
</feature>
<evidence type="ECO:0000313" key="4">
    <source>
        <dbReference type="EMBL" id="NHN28160.1"/>
    </source>
</evidence>
<dbReference type="InterPro" id="IPR013320">
    <property type="entry name" value="ConA-like_dom_sf"/>
</dbReference>
<name>A0ABX0IW58_9FLAO</name>
<evidence type="ECO:0000259" key="3">
    <source>
        <dbReference type="PROSITE" id="PS50853"/>
    </source>
</evidence>
<dbReference type="RefSeq" id="WP_208022843.1">
    <property type="nucleotide sequence ID" value="NZ_VEVQ02000029.1"/>
</dbReference>
<dbReference type="PROSITE" id="PS50060">
    <property type="entry name" value="MAM_2"/>
    <property type="match status" value="2"/>
</dbReference>
<organism evidence="4 5">
    <name type="scientific">Flavobacterium jejuense</name>
    <dbReference type="NCBI Taxonomy" id="1544455"/>
    <lineage>
        <taxon>Bacteria</taxon>
        <taxon>Pseudomonadati</taxon>
        <taxon>Bacteroidota</taxon>
        <taxon>Flavobacteriia</taxon>
        <taxon>Flavobacteriales</taxon>
        <taxon>Flavobacteriaceae</taxon>
        <taxon>Flavobacterium</taxon>
    </lineage>
</organism>
<dbReference type="SMART" id="SM00060">
    <property type="entry name" value="FN3"/>
    <property type="match status" value="4"/>
</dbReference>
<dbReference type="InterPro" id="IPR003961">
    <property type="entry name" value="FN3_dom"/>
</dbReference>
<keyword evidence="5" id="KW-1185">Reference proteome</keyword>
<gene>
    <name evidence="4" type="ORF">FIA58_020980</name>
</gene>
<reference evidence="4" key="1">
    <citation type="submission" date="2019-05" db="EMBL/GenBank/DDBJ databases">
        <authorList>
            <person name="Lianzixin W."/>
        </authorList>
    </citation>
    <scope>NUCLEOTIDE SEQUENCE</scope>
    <source>
        <strain evidence="4">EC11</strain>
    </source>
</reference>
<feature type="non-terminal residue" evidence="4">
    <location>
        <position position="1062"/>
    </location>
</feature>
<dbReference type="Gene3D" id="2.60.40.10">
    <property type="entry name" value="Immunoglobulins"/>
    <property type="match status" value="4"/>
</dbReference>
<dbReference type="SUPFAM" id="SSF49899">
    <property type="entry name" value="Concanavalin A-like lectins/glucanases"/>
    <property type="match status" value="2"/>
</dbReference>